<feature type="region of interest" description="Disordered" evidence="1">
    <location>
        <begin position="218"/>
        <end position="330"/>
    </location>
</feature>
<feature type="compositionally biased region" description="Low complexity" evidence="1">
    <location>
        <begin position="354"/>
        <end position="368"/>
    </location>
</feature>
<evidence type="ECO:0000313" key="2">
    <source>
        <dbReference type="EMBL" id="CAH0108716.1"/>
    </source>
</evidence>
<feature type="compositionally biased region" description="Polar residues" evidence="1">
    <location>
        <begin position="218"/>
        <end position="228"/>
    </location>
</feature>
<gene>
    <name evidence="2" type="ORF">DGAL_LOCUS12115</name>
</gene>
<comment type="caution">
    <text evidence="2">The sequence shown here is derived from an EMBL/GenBank/DDBJ whole genome shotgun (WGS) entry which is preliminary data.</text>
</comment>
<name>A0A8J2RZX5_9CRUS</name>
<feature type="region of interest" description="Disordered" evidence="1">
    <location>
        <begin position="344"/>
        <end position="373"/>
    </location>
</feature>
<feature type="region of interest" description="Disordered" evidence="1">
    <location>
        <begin position="386"/>
        <end position="429"/>
    </location>
</feature>
<sequence length="1102" mass="121876">MITKSSVTCQKREHVSSTYTRMMNSTEAEEAWQQEKEFLDYMFVSLRHGSGDENGAAESSSISRIRKTAGQQQQQQQCCINTTTSANSVANNTDPLQTNSKSLLTMSPTVAVKTETATPAGLDHLDNLCKLMEQLGELRDANSRLQKRVHYLEDMKTLQEMHQELDLFVGSDSTASASNMSHKTDAGADRSLDSLDSGETMPINQELIQTAEMANLKNTVNDNSSNGSVMEHSSSGRHQSRSGKKIKSNHHMKFKKPGTLLKYRERSKSVGFDEAAPATPSSIGGGGTEENEVDYDHVNLASATTTPSPDSYKIPETSSNNRGRPKTKVSKWTRVKEAFRWEKAHVDHHQQAGSSSSTSKVMTSSSTSKLPDKEEVAAAIDNRSPYQHSLASESSSHHAMARSPSPVFRLGRRRRSTTSRTSTSSSSLSECPLESEILKSFADAQELPLFHLEKRASSPEVNKLLTEGSEEESCGLLDVQQQRGYVLSLPQMKRLHRQSTVSCDGNFATGLPNAMTQMPERIPESQILCSEIPSSSLEPDPIRMKGPESPCRRKTSKNNGNNNNNTMATEQQELVQQPIQQSSATTTTVENNNTDESVGSFISSLRSQLKPINEWTSKWHCDLMKNSPAALPTSPGAVSHVETSSRNSLSVPSTPNQHQTFTFDEFPDGGLSDLGTASRENSPGGKKNHDIETSIKNHPGLLLNSISPEFRKKVEVWERLKSGLSVAPAFDSGALASATPPTPTTPQHHGNKKSAESPDWNDIGKRRSEPDKLPPAFKKKLAEWEIRKAVAGKSDQNVEELHKILPHDFNRKLQEWERMKQQQAAAGKVSVVAAGNQTGLERQGSGKHHHHNRGGKHVKSTQKTEEVQQHRGEKQKEKDLQWLEKELQKIEREKLRLEREREKYIERESRLEKIREAMKQPGHGPQREICIRTSTGEFRFQGLSRKFTKKLFQWEEQKGIRPEASTIALLDGAFSPGHHHHLHHHHHPAVSEFSSSISARPSNLSAISRSKSESSVADLVSASVHSQPSSLSLNDAETTADFDRRLASDQEEGAQSTPGPGALLVEVEDVTEDCAAVVDIPEVEPQAPIYSIAPAELRQTIQ</sequence>
<keyword evidence="3" id="KW-1185">Reference proteome</keyword>
<feature type="compositionally biased region" description="Low complexity" evidence="1">
    <location>
        <begin position="388"/>
        <end position="403"/>
    </location>
</feature>
<feature type="region of interest" description="Disordered" evidence="1">
    <location>
        <begin position="734"/>
        <end position="776"/>
    </location>
</feature>
<feature type="region of interest" description="Disordered" evidence="1">
    <location>
        <begin position="840"/>
        <end position="879"/>
    </location>
</feature>
<proteinExistence type="predicted"/>
<feature type="compositionally biased region" description="Low complexity" evidence="1">
    <location>
        <begin position="558"/>
        <end position="594"/>
    </location>
</feature>
<protein>
    <submittedName>
        <fullName evidence="2">Uncharacterized protein</fullName>
    </submittedName>
</protein>
<reference evidence="2" key="1">
    <citation type="submission" date="2021-11" db="EMBL/GenBank/DDBJ databases">
        <authorList>
            <person name="Schell T."/>
        </authorList>
    </citation>
    <scope>NUCLEOTIDE SEQUENCE</scope>
    <source>
        <strain evidence="2">M5</strain>
    </source>
</reference>
<evidence type="ECO:0000256" key="1">
    <source>
        <dbReference type="SAM" id="MobiDB-lite"/>
    </source>
</evidence>
<feature type="compositionally biased region" description="Basic and acidic residues" evidence="1">
    <location>
        <begin position="182"/>
        <end position="193"/>
    </location>
</feature>
<feature type="region of interest" description="Disordered" evidence="1">
    <location>
        <begin position="175"/>
        <end position="197"/>
    </location>
</feature>
<accession>A0A8J2RZX5</accession>
<dbReference type="AlphaFoldDB" id="A0A8J2RZX5"/>
<feature type="compositionally biased region" description="Basic residues" evidence="1">
    <location>
        <begin position="238"/>
        <end position="256"/>
    </location>
</feature>
<feature type="region of interest" description="Disordered" evidence="1">
    <location>
        <begin position="630"/>
        <end position="693"/>
    </location>
</feature>
<feature type="compositionally biased region" description="Basic residues" evidence="1">
    <location>
        <begin position="845"/>
        <end position="860"/>
    </location>
</feature>
<dbReference type="Proteomes" id="UP000789390">
    <property type="component" value="Unassembled WGS sequence"/>
</dbReference>
<dbReference type="EMBL" id="CAKKLH010000287">
    <property type="protein sequence ID" value="CAH0108716.1"/>
    <property type="molecule type" value="Genomic_DNA"/>
</dbReference>
<dbReference type="OrthoDB" id="6376173at2759"/>
<evidence type="ECO:0000313" key="3">
    <source>
        <dbReference type="Proteomes" id="UP000789390"/>
    </source>
</evidence>
<organism evidence="2 3">
    <name type="scientific">Daphnia galeata</name>
    <dbReference type="NCBI Taxonomy" id="27404"/>
    <lineage>
        <taxon>Eukaryota</taxon>
        <taxon>Metazoa</taxon>
        <taxon>Ecdysozoa</taxon>
        <taxon>Arthropoda</taxon>
        <taxon>Crustacea</taxon>
        <taxon>Branchiopoda</taxon>
        <taxon>Diplostraca</taxon>
        <taxon>Cladocera</taxon>
        <taxon>Anomopoda</taxon>
        <taxon>Daphniidae</taxon>
        <taxon>Daphnia</taxon>
    </lineage>
</organism>
<feature type="compositionally biased region" description="Polar residues" evidence="1">
    <location>
        <begin position="641"/>
        <end position="662"/>
    </location>
</feature>
<feature type="compositionally biased region" description="Low complexity" evidence="1">
    <location>
        <begin position="418"/>
        <end position="427"/>
    </location>
</feature>
<feature type="region of interest" description="Disordered" evidence="1">
    <location>
        <begin position="533"/>
        <end position="595"/>
    </location>
</feature>
<feature type="compositionally biased region" description="Basic and acidic residues" evidence="1">
    <location>
        <begin position="762"/>
        <end position="772"/>
    </location>
</feature>
<feature type="compositionally biased region" description="Basic and acidic residues" evidence="1">
    <location>
        <begin position="862"/>
        <end position="879"/>
    </location>
</feature>